<dbReference type="NCBIfam" id="NF046055">
    <property type="entry name" value="restr_BPTD_3080"/>
    <property type="match status" value="1"/>
</dbReference>
<accession>A0A7Z0RKA4</accession>
<dbReference type="GO" id="GO:0004386">
    <property type="term" value="F:helicase activity"/>
    <property type="evidence" value="ECO:0007669"/>
    <property type="project" value="UniProtKB-KW"/>
</dbReference>
<name>A0A7Z0RKA4_9HYPH</name>
<keyword evidence="3" id="KW-0067">ATP-binding</keyword>
<dbReference type="GO" id="GO:0003677">
    <property type="term" value="F:DNA binding"/>
    <property type="evidence" value="ECO:0007669"/>
    <property type="project" value="InterPro"/>
</dbReference>
<dbReference type="GO" id="GO:0005829">
    <property type="term" value="C:cytosol"/>
    <property type="evidence" value="ECO:0007669"/>
    <property type="project" value="TreeGrafter"/>
</dbReference>
<proteinExistence type="predicted"/>
<dbReference type="PANTHER" id="PTHR47396">
    <property type="entry name" value="TYPE I RESTRICTION ENZYME ECOKI R PROTEIN"/>
    <property type="match status" value="1"/>
</dbReference>
<evidence type="ECO:0000313" key="4">
    <source>
        <dbReference type="Proteomes" id="UP000532162"/>
    </source>
</evidence>
<dbReference type="Proteomes" id="UP000532162">
    <property type="component" value="Unassembled WGS sequence"/>
</dbReference>
<evidence type="ECO:0000313" key="3">
    <source>
        <dbReference type="EMBL" id="NZD63064.1"/>
    </source>
</evidence>
<dbReference type="SUPFAM" id="SSF52540">
    <property type="entry name" value="P-loop containing nucleoside triphosphate hydrolases"/>
    <property type="match status" value="2"/>
</dbReference>
<sequence>MDATSCNRTPQSNRRSRGALVVSSFYERPILNSPYRAPEFHHPLDKNGQPLDGEPRQGRRASRFIVPVPASRKKAAASQASLDLETYNENALINAIRGHLDVWRKLHNPADWGVTAATQRLLEHWRTHEFNGPKPFFCQVEAVETIIWLTEVAPKRAATKAFINDIAAANAEANPALFRLAMKMATGSGKTTVMAMLIAWQTVNAVRRASKDFSRAFLIITPGITIRDRLRVLLPSEADNYYETREIVPPEMLPDIRRAEIVITNYHSFQHRETLALPKVARSFLQGNSPEPVDTTETDADMLKRACEKLLNFDRVNVINDEAHHCYRHKVDGDAEGPLTGDDKKEAAENDEAARLWINGIEALDRKLSKGVRAVYDLSATPFFLKGSGYPEGFLFPWVVSDFSLIDAIECGIVKLPRVPVTDNLVQTDSVIYRDLWKNIGKSLPKTAAGANKLSPFDLPNQLLTALTALYSHYEGEFDRWKREGIEIPPVFIVVCQNTAISKLVFEWIAGFERGDAEEGERAAFHAGHLELFRNYDEHGGRLPRPRTLLIDSRQIESGDALDKGFHEAAKAEIEQFRREMADREGAGSISGATDESALLREVMNTVGRPGRLGEQIRCVVSVSMLTEGWDTNTVTHILGVRAFGTQLLCEQVVGRGLRRQSYELNPQTGLFDVEYADIMGIPFDFASAPQVAKPTKPKPVTRVHAIKERASLEIAFPRVSGYRRELPSEKLEAVFNDDSRLVITPEDIGPTSVVMEGIVGAGVTITPAVLERLRPSEISFNLAKHLLYAHFRDDEGFPKQHLFPQIQRLARRWLDEGYLVTKGVPVGAILYQDQLSRAAEKIDIALTRGGEGRILAVLDPYNPKGSTRHVNFITSKTCWATGARPAKSHISHVVLDSTWEEQLALTLEGHPRVIAYAKNQALGFEIPYLDAGVLRRYVPDFLVRLDDGGAEPLNLILEVKGIRDETDKAKAQTTRDLWVKGVNALGGFGRWEFAEFRDWTVMEEDFAALVRRFVGDGR</sequence>
<reference evidence="3 4" key="1">
    <citation type="submission" date="2020-07" db="EMBL/GenBank/DDBJ databases">
        <authorList>
            <person name="Sun Q."/>
        </authorList>
    </citation>
    <scope>NUCLEOTIDE SEQUENCE [LARGE SCALE GENOMIC DNA]</scope>
    <source>
        <strain evidence="3 4">WYCCWR 11290</strain>
    </source>
</reference>
<dbReference type="InterPro" id="IPR050742">
    <property type="entry name" value="Helicase_Restrict-Modif_Enz"/>
</dbReference>
<comment type="caution">
    <text evidence="3">The sequence shown here is derived from an EMBL/GenBank/DDBJ whole genome shotgun (WGS) entry which is preliminary data.</text>
</comment>
<dbReference type="AlphaFoldDB" id="A0A7Z0RKA4"/>
<gene>
    <name evidence="3" type="ORF">HX900_18330</name>
</gene>
<dbReference type="EMBL" id="JACCPJ010000002">
    <property type="protein sequence ID" value="NZD63064.1"/>
    <property type="molecule type" value="Genomic_DNA"/>
</dbReference>
<keyword evidence="3" id="KW-0547">Nucleotide-binding</keyword>
<dbReference type="InterPro" id="IPR027417">
    <property type="entry name" value="P-loop_NTPase"/>
</dbReference>
<evidence type="ECO:0000259" key="2">
    <source>
        <dbReference type="Pfam" id="PF04851"/>
    </source>
</evidence>
<dbReference type="InterPro" id="IPR006935">
    <property type="entry name" value="Helicase/UvrB_N"/>
</dbReference>
<dbReference type="Gene3D" id="3.40.50.300">
    <property type="entry name" value="P-loop containing nucleotide triphosphate hydrolases"/>
    <property type="match status" value="2"/>
</dbReference>
<evidence type="ECO:0000256" key="1">
    <source>
        <dbReference type="SAM" id="MobiDB-lite"/>
    </source>
</evidence>
<dbReference type="GO" id="GO:0005524">
    <property type="term" value="F:ATP binding"/>
    <property type="evidence" value="ECO:0007669"/>
    <property type="project" value="InterPro"/>
</dbReference>
<dbReference type="PANTHER" id="PTHR47396:SF1">
    <property type="entry name" value="ATP-DEPENDENT HELICASE IRC3-RELATED"/>
    <property type="match status" value="1"/>
</dbReference>
<dbReference type="GO" id="GO:0016787">
    <property type="term" value="F:hydrolase activity"/>
    <property type="evidence" value="ECO:0007669"/>
    <property type="project" value="InterPro"/>
</dbReference>
<feature type="region of interest" description="Disordered" evidence="1">
    <location>
        <begin position="37"/>
        <end position="58"/>
    </location>
</feature>
<dbReference type="Pfam" id="PF04851">
    <property type="entry name" value="ResIII"/>
    <property type="match status" value="1"/>
</dbReference>
<organism evidence="3 4">
    <name type="scientific">Rhizobium changzhiense</name>
    <dbReference type="NCBI Taxonomy" id="2692317"/>
    <lineage>
        <taxon>Bacteria</taxon>
        <taxon>Pseudomonadati</taxon>
        <taxon>Pseudomonadota</taxon>
        <taxon>Alphaproteobacteria</taxon>
        <taxon>Hyphomicrobiales</taxon>
        <taxon>Rhizobiaceae</taxon>
        <taxon>Rhizobium/Agrobacterium group</taxon>
        <taxon>Rhizobium</taxon>
    </lineage>
</organism>
<feature type="domain" description="Helicase/UvrB N-terminal" evidence="2">
    <location>
        <begin position="157"/>
        <end position="328"/>
    </location>
</feature>
<protein>
    <submittedName>
        <fullName evidence="3">DEAD/DEAH box helicase family protein</fullName>
    </submittedName>
</protein>
<keyword evidence="3" id="KW-0378">Hydrolase</keyword>
<keyword evidence="3" id="KW-0347">Helicase</keyword>